<evidence type="ECO:0000256" key="1">
    <source>
        <dbReference type="ARBA" id="ARBA00001947"/>
    </source>
</evidence>
<accession>A0A833DUA4</accession>
<dbReference type="GO" id="GO:0016811">
    <property type="term" value="F:hydrolase activity, acting on carbon-nitrogen (but not peptide) bonds, in linear amides"/>
    <property type="evidence" value="ECO:0007669"/>
    <property type="project" value="TreeGrafter"/>
</dbReference>
<reference evidence="5" key="1">
    <citation type="journal article" date="2020" name="ISME J.">
        <title>Gammaproteobacteria mediating utilization of methyl-, sulfur- and petroleum organic compounds in deep ocean hydrothermal plumes.</title>
        <authorList>
            <person name="Zhou Z."/>
            <person name="Liu Y."/>
            <person name="Pan J."/>
            <person name="Cron B.R."/>
            <person name="Toner B.M."/>
            <person name="Anantharaman K."/>
            <person name="Breier J.A."/>
            <person name="Dick G.J."/>
            <person name="Li M."/>
        </authorList>
    </citation>
    <scope>NUCLEOTIDE SEQUENCE</scope>
    <source>
        <strain evidence="5">SZUA-1435</strain>
    </source>
</reference>
<keyword evidence="3" id="KW-0378">Hydrolase</keyword>
<dbReference type="AlphaFoldDB" id="A0A833DUA4"/>
<keyword evidence="2" id="KW-0479">Metal-binding</keyword>
<comment type="cofactor">
    <cofactor evidence="1">
        <name>Zn(2+)</name>
        <dbReference type="ChEBI" id="CHEBI:29105"/>
    </cofactor>
</comment>
<dbReference type="PANTHER" id="PTHR35005">
    <property type="entry name" value="3-DEHYDRO-SCYLLO-INOSOSE HYDROLASE"/>
    <property type="match status" value="1"/>
</dbReference>
<evidence type="ECO:0000256" key="4">
    <source>
        <dbReference type="ARBA" id="ARBA00022833"/>
    </source>
</evidence>
<dbReference type="SUPFAM" id="SSF102215">
    <property type="entry name" value="Creatininase"/>
    <property type="match status" value="1"/>
</dbReference>
<dbReference type="InterPro" id="IPR003785">
    <property type="entry name" value="Creatininase/forma_Hydrolase"/>
</dbReference>
<proteinExistence type="predicted"/>
<comment type="caution">
    <text evidence="5">The sequence shown here is derived from an EMBL/GenBank/DDBJ whole genome shotgun (WGS) entry which is preliminary data.</text>
</comment>
<dbReference type="Proteomes" id="UP000605805">
    <property type="component" value="Unassembled WGS sequence"/>
</dbReference>
<sequence length="339" mass="38786">MFKRIPSHFVNWVCYAMSKPLSERFGKPILNKFGKKIYLDQMTMKEIEERVKENDIVILPVGSTEAHGPFAPVGEDTIIGVSIAERVAYETGVTVAPPIFYGSHPSHHYGLRGTIPVRATTLIEYVSDVIRWLANAGFKKIIVLNSHGQEYVLPIAKDIAIIEKGVHALILVTSWWMWVQDLLRKAGTGEEIAPGVKLEKPFIHADEVETSVVWYVAPELVDVELLKKEGRWGIVRIIPGKWVNAAGNVFPDKPFNWYDVSHAPELYYYPRGFVGWADKADPKKGEILVETAIKRMIEFIEWLKKTYPPGKIPRTWIEYEDYEFTKPREWVEPPEVVKE</sequence>
<evidence type="ECO:0000313" key="5">
    <source>
        <dbReference type="EMBL" id="HIP56724.1"/>
    </source>
</evidence>
<name>A0A833DUA4_9CREN</name>
<dbReference type="Gene3D" id="3.40.50.10310">
    <property type="entry name" value="Creatininase"/>
    <property type="match status" value="1"/>
</dbReference>
<dbReference type="PANTHER" id="PTHR35005:SF1">
    <property type="entry name" value="2-AMINO-5-FORMYLAMINO-6-RIBOSYLAMINOPYRIMIDIN-4(3H)-ONE 5'-MONOPHOSPHATE DEFORMYLASE"/>
    <property type="match status" value="1"/>
</dbReference>
<dbReference type="EMBL" id="DQTV01000032">
    <property type="protein sequence ID" value="HIP56724.1"/>
    <property type="molecule type" value="Genomic_DNA"/>
</dbReference>
<evidence type="ECO:0000256" key="3">
    <source>
        <dbReference type="ARBA" id="ARBA00022801"/>
    </source>
</evidence>
<dbReference type="GO" id="GO:0009231">
    <property type="term" value="P:riboflavin biosynthetic process"/>
    <property type="evidence" value="ECO:0007669"/>
    <property type="project" value="TreeGrafter"/>
</dbReference>
<evidence type="ECO:0000256" key="2">
    <source>
        <dbReference type="ARBA" id="ARBA00022723"/>
    </source>
</evidence>
<protein>
    <submittedName>
        <fullName evidence="5">Creatininase family protein</fullName>
    </submittedName>
</protein>
<dbReference type="GO" id="GO:0046872">
    <property type="term" value="F:metal ion binding"/>
    <property type="evidence" value="ECO:0007669"/>
    <property type="project" value="UniProtKB-KW"/>
</dbReference>
<keyword evidence="4" id="KW-0862">Zinc</keyword>
<dbReference type="InterPro" id="IPR024087">
    <property type="entry name" value="Creatininase-like_sf"/>
</dbReference>
<organism evidence="5 6">
    <name type="scientific">Ignisphaera aggregans</name>
    <dbReference type="NCBI Taxonomy" id="334771"/>
    <lineage>
        <taxon>Archaea</taxon>
        <taxon>Thermoproteota</taxon>
        <taxon>Thermoprotei</taxon>
        <taxon>Desulfurococcales</taxon>
        <taxon>Desulfurococcaceae</taxon>
        <taxon>Ignisphaera</taxon>
    </lineage>
</organism>
<gene>
    <name evidence="5" type="ORF">EYH02_01430</name>
</gene>
<dbReference type="Pfam" id="PF02633">
    <property type="entry name" value="Creatininase"/>
    <property type="match status" value="1"/>
</dbReference>
<evidence type="ECO:0000313" key="6">
    <source>
        <dbReference type="Proteomes" id="UP000605805"/>
    </source>
</evidence>